<reference evidence="1 2" key="1">
    <citation type="journal article" date="2024" name="Nat. Commun.">
        <title>Phylogenomics reveals the evolutionary origins of lichenization in chlorophyte algae.</title>
        <authorList>
            <person name="Puginier C."/>
            <person name="Libourel C."/>
            <person name="Otte J."/>
            <person name="Skaloud P."/>
            <person name="Haon M."/>
            <person name="Grisel S."/>
            <person name="Petersen M."/>
            <person name="Berrin J.G."/>
            <person name="Delaux P.M."/>
            <person name="Dal Grande F."/>
            <person name="Keller J."/>
        </authorList>
    </citation>
    <scope>NUCLEOTIDE SEQUENCE [LARGE SCALE GENOMIC DNA]</scope>
    <source>
        <strain evidence="1 2">SAG 216-7</strain>
    </source>
</reference>
<sequence>MAGSIEAVSNSKDQDLLIKHGYSGYPIKVAYSNGERKYTYNTDVGQASWVYCCLQPNVVLKLEQWSGRNGKLPAPAIFGLSKSQKPFYRPAIAALVAVPPVQAPSPPGGAIPELVAQWKATEVCGNWQHFKNGLGPHIFISLERQGQPTRRIEMDDRGCVKVPSQCAYLSLECMTRHLRLVASRLPGPYVTTHEAR</sequence>
<dbReference type="EMBL" id="JALJOT010000010">
    <property type="protein sequence ID" value="KAK9906522.1"/>
    <property type="molecule type" value="Genomic_DNA"/>
</dbReference>
<protein>
    <submittedName>
        <fullName evidence="1">Uncharacterized protein</fullName>
    </submittedName>
</protein>
<name>A0ABR2YJ54_9CHLO</name>
<proteinExistence type="predicted"/>
<dbReference type="Proteomes" id="UP001491310">
    <property type="component" value="Unassembled WGS sequence"/>
</dbReference>
<gene>
    <name evidence="1" type="ORF">WJX75_003343</name>
</gene>
<accession>A0ABR2YJ54</accession>
<comment type="caution">
    <text evidence="1">The sequence shown here is derived from an EMBL/GenBank/DDBJ whole genome shotgun (WGS) entry which is preliminary data.</text>
</comment>
<evidence type="ECO:0000313" key="1">
    <source>
        <dbReference type="EMBL" id="KAK9906522.1"/>
    </source>
</evidence>
<evidence type="ECO:0000313" key="2">
    <source>
        <dbReference type="Proteomes" id="UP001491310"/>
    </source>
</evidence>
<organism evidence="1 2">
    <name type="scientific">Coccomyxa subellipsoidea</name>
    <dbReference type="NCBI Taxonomy" id="248742"/>
    <lineage>
        <taxon>Eukaryota</taxon>
        <taxon>Viridiplantae</taxon>
        <taxon>Chlorophyta</taxon>
        <taxon>core chlorophytes</taxon>
        <taxon>Trebouxiophyceae</taxon>
        <taxon>Trebouxiophyceae incertae sedis</taxon>
        <taxon>Coccomyxaceae</taxon>
        <taxon>Coccomyxa</taxon>
    </lineage>
</organism>
<keyword evidence="2" id="KW-1185">Reference proteome</keyword>